<gene>
    <name evidence="1" type="ORF">Pint_12062</name>
</gene>
<evidence type="ECO:0000313" key="1">
    <source>
        <dbReference type="EMBL" id="KAJ0016997.1"/>
    </source>
</evidence>
<dbReference type="EMBL" id="CM047747">
    <property type="protein sequence ID" value="KAJ0016997.1"/>
    <property type="molecule type" value="Genomic_DNA"/>
</dbReference>
<reference evidence="2" key="1">
    <citation type="journal article" date="2023" name="G3 (Bethesda)">
        <title>Genome assembly and association tests identify interacting loci associated with vigor, precocity, and sex in interspecific pistachio rootstocks.</title>
        <authorList>
            <person name="Palmer W."/>
            <person name="Jacygrad E."/>
            <person name="Sagayaradj S."/>
            <person name="Cavanaugh K."/>
            <person name="Han R."/>
            <person name="Bertier L."/>
            <person name="Beede B."/>
            <person name="Kafkas S."/>
            <person name="Golino D."/>
            <person name="Preece J."/>
            <person name="Michelmore R."/>
        </authorList>
    </citation>
    <scope>NUCLEOTIDE SEQUENCE [LARGE SCALE GENOMIC DNA]</scope>
</reference>
<protein>
    <submittedName>
        <fullName evidence="1">Uncharacterized protein</fullName>
    </submittedName>
</protein>
<evidence type="ECO:0000313" key="2">
    <source>
        <dbReference type="Proteomes" id="UP001163603"/>
    </source>
</evidence>
<proteinExistence type="predicted"/>
<comment type="caution">
    <text evidence="1">The sequence shown here is derived from an EMBL/GenBank/DDBJ whole genome shotgun (WGS) entry which is preliminary data.</text>
</comment>
<dbReference type="Proteomes" id="UP001163603">
    <property type="component" value="Chromosome 12"/>
</dbReference>
<sequence>MISHVTYHCINLYSRATWNR</sequence>
<accession>A0ACC0XFI3</accession>
<keyword evidence="2" id="KW-1185">Reference proteome</keyword>
<name>A0ACC0XFI3_9ROSI</name>
<organism evidence="1 2">
    <name type="scientific">Pistacia integerrima</name>
    <dbReference type="NCBI Taxonomy" id="434235"/>
    <lineage>
        <taxon>Eukaryota</taxon>
        <taxon>Viridiplantae</taxon>
        <taxon>Streptophyta</taxon>
        <taxon>Embryophyta</taxon>
        <taxon>Tracheophyta</taxon>
        <taxon>Spermatophyta</taxon>
        <taxon>Magnoliopsida</taxon>
        <taxon>eudicotyledons</taxon>
        <taxon>Gunneridae</taxon>
        <taxon>Pentapetalae</taxon>
        <taxon>rosids</taxon>
        <taxon>malvids</taxon>
        <taxon>Sapindales</taxon>
        <taxon>Anacardiaceae</taxon>
        <taxon>Pistacia</taxon>
    </lineage>
</organism>